<dbReference type="OrthoDB" id="20631at2759"/>
<dbReference type="Proteomes" id="UP000695562">
    <property type="component" value="Unassembled WGS sequence"/>
</dbReference>
<accession>A0A8J4PXN1</accession>
<proteinExistence type="predicted"/>
<organism evidence="2 3">
    <name type="scientific">Polysphondylium violaceum</name>
    <dbReference type="NCBI Taxonomy" id="133409"/>
    <lineage>
        <taxon>Eukaryota</taxon>
        <taxon>Amoebozoa</taxon>
        <taxon>Evosea</taxon>
        <taxon>Eumycetozoa</taxon>
        <taxon>Dictyostelia</taxon>
        <taxon>Dictyosteliales</taxon>
        <taxon>Dictyosteliaceae</taxon>
        <taxon>Polysphondylium</taxon>
    </lineage>
</organism>
<dbReference type="EMBL" id="AJWJ01000108">
    <property type="protein sequence ID" value="KAF2075230.1"/>
    <property type="molecule type" value="Genomic_DNA"/>
</dbReference>
<sequence>MNFIYLYIFLFIGILFCFGESKQQQLDFLTHFHSDEINQPLIQNILYHIESFSFVNYFSKINLNNNNNKNDVDYYQGYYATVGSKKLANDISLLKYHIQNRIPLILIDVDQADKQHLCAMVNGCFNGTNNILAYIPRETKDGLKFHRIYNWMAAVVDQQRNQDDQTSDVNFTPFNHFTGEFLEKLVGDSSPISALIPPSNTAIPFSYYETSVSGSFNLQAKGKTYVGPVQTFSNRIDNHVYLYKDVPDNLIYFGLLQNSYAFPGSPIGINDPTRAIGYFQTGFSIANSPSYNGAPLDQRYFNLEQTSPATVNQAHQLTNTVSTSFSVEVSFSIGPDGPSGGAGTKAEWSSTTTDVENISDWGINEMTNPSTMKTQWMFHQQFPYDPETLGYANFGSWWQQAYSNENVKYPPSLSTNTLQATTLSVWKASTLLVDPSTQMIVMDIDYSIYHAACMVVHKDTFYDSHHKLFYSLTNLNEGRQSVNLNYFPNH</sequence>
<reference evidence="2" key="1">
    <citation type="submission" date="2020-01" db="EMBL/GenBank/DDBJ databases">
        <title>Development of genomics and gene disruption for Polysphondylium violaceum indicates a role for the polyketide synthase stlB in stalk morphogenesis.</title>
        <authorList>
            <person name="Narita B."/>
            <person name="Kawabe Y."/>
            <person name="Kin K."/>
            <person name="Saito T."/>
            <person name="Gibbs R."/>
            <person name="Kuspa A."/>
            <person name="Muzny D."/>
            <person name="Queller D."/>
            <person name="Richards S."/>
            <person name="Strassman J."/>
            <person name="Sucgang R."/>
            <person name="Worley K."/>
            <person name="Schaap P."/>
        </authorList>
    </citation>
    <scope>NUCLEOTIDE SEQUENCE</scope>
    <source>
        <strain evidence="2">QSvi11</strain>
    </source>
</reference>
<evidence type="ECO:0000313" key="2">
    <source>
        <dbReference type="EMBL" id="KAF2075230.1"/>
    </source>
</evidence>
<evidence type="ECO:0000313" key="3">
    <source>
        <dbReference type="Proteomes" id="UP000695562"/>
    </source>
</evidence>
<gene>
    <name evidence="2" type="ORF">CYY_003448</name>
</gene>
<keyword evidence="3" id="KW-1185">Reference proteome</keyword>
<comment type="caution">
    <text evidence="2">The sequence shown here is derived from an EMBL/GenBank/DDBJ whole genome shotgun (WGS) entry which is preliminary data.</text>
</comment>
<protein>
    <submittedName>
        <fullName evidence="2">Uncharacterized protein</fullName>
    </submittedName>
</protein>
<dbReference type="AlphaFoldDB" id="A0A8J4PXN1"/>
<evidence type="ECO:0000256" key="1">
    <source>
        <dbReference type="SAM" id="SignalP"/>
    </source>
</evidence>
<keyword evidence="1" id="KW-0732">Signal</keyword>
<name>A0A8J4PXN1_9MYCE</name>
<feature type="signal peptide" evidence="1">
    <location>
        <begin position="1"/>
        <end position="19"/>
    </location>
</feature>
<feature type="chain" id="PRO_5035220468" evidence="1">
    <location>
        <begin position="20"/>
        <end position="490"/>
    </location>
</feature>